<organism evidence="3 4">
    <name type="scientific">Geranomyces variabilis</name>
    <dbReference type="NCBI Taxonomy" id="109894"/>
    <lineage>
        <taxon>Eukaryota</taxon>
        <taxon>Fungi</taxon>
        <taxon>Fungi incertae sedis</taxon>
        <taxon>Chytridiomycota</taxon>
        <taxon>Chytridiomycota incertae sedis</taxon>
        <taxon>Chytridiomycetes</taxon>
        <taxon>Spizellomycetales</taxon>
        <taxon>Powellomycetaceae</taxon>
        <taxon>Geranomyces</taxon>
    </lineage>
</organism>
<dbReference type="EMBL" id="JADGJQ010000035">
    <property type="protein sequence ID" value="KAJ3177143.1"/>
    <property type="molecule type" value="Genomic_DNA"/>
</dbReference>
<name>A0AAD5TI44_9FUNG</name>
<dbReference type="AlphaFoldDB" id="A0AAD5TI44"/>
<accession>A0AAD5TI44</accession>
<dbReference type="SMART" id="SM00367">
    <property type="entry name" value="LRR_CC"/>
    <property type="match status" value="5"/>
</dbReference>
<evidence type="ECO:0000313" key="4">
    <source>
        <dbReference type="Proteomes" id="UP001212152"/>
    </source>
</evidence>
<evidence type="ECO:0000256" key="1">
    <source>
        <dbReference type="SAM" id="MobiDB-lite"/>
    </source>
</evidence>
<dbReference type="Pfam" id="PF25372">
    <property type="entry name" value="DUF7885"/>
    <property type="match status" value="1"/>
</dbReference>
<comment type="caution">
    <text evidence="3">The sequence shown here is derived from an EMBL/GenBank/DDBJ whole genome shotgun (WGS) entry which is preliminary data.</text>
</comment>
<proteinExistence type="predicted"/>
<evidence type="ECO:0000259" key="2">
    <source>
        <dbReference type="Pfam" id="PF25372"/>
    </source>
</evidence>
<feature type="region of interest" description="Disordered" evidence="1">
    <location>
        <begin position="257"/>
        <end position="279"/>
    </location>
</feature>
<dbReference type="PANTHER" id="PTHR13318">
    <property type="entry name" value="PARTNER OF PAIRED, ISOFORM B-RELATED"/>
    <property type="match status" value="1"/>
</dbReference>
<sequence length="322" mass="35337">MSSSLPPSPSPSPLPPLAAGKPSTTSIHALPAELLKEIILQIDGQAGVSRASQTCKLWHAIAAPVLYLSPDFISKTAFDRFVATLESGSSVGRWVRELNLLSTPGHWDFLTDAVLKKLLKGCPELSYLDLEGCYSIHDKGLKAIAKHATQLHSLSLSYCDRITNSGVSAIAARCGALRHLEMACCPMICDTSISKIAQGCPLLESMNLAGTHITEKSVFDLATKCKGLTYLDISACYNIVYLQQITDHKPEQLEVVTDSLPDGVPGDSDDDEDMHSDDEEYLSDPELPYFFGPNHDHHALDGGWHDVEEHYLFEEDYDEDMY</sequence>
<feature type="domain" description="F-box/LRR-repeat protein 15-like leucin rich repeat" evidence="2">
    <location>
        <begin position="111"/>
        <end position="239"/>
    </location>
</feature>
<dbReference type="SUPFAM" id="SSF52047">
    <property type="entry name" value="RNI-like"/>
    <property type="match status" value="1"/>
</dbReference>
<dbReference type="InterPro" id="IPR006553">
    <property type="entry name" value="Leu-rich_rpt_Cys-con_subtyp"/>
</dbReference>
<evidence type="ECO:0000313" key="3">
    <source>
        <dbReference type="EMBL" id="KAJ3177143.1"/>
    </source>
</evidence>
<dbReference type="Gene3D" id="3.80.10.10">
    <property type="entry name" value="Ribonuclease Inhibitor"/>
    <property type="match status" value="1"/>
</dbReference>
<dbReference type="InterPro" id="IPR032675">
    <property type="entry name" value="LRR_dom_sf"/>
</dbReference>
<feature type="compositionally biased region" description="Acidic residues" evidence="1">
    <location>
        <begin position="267"/>
        <end position="279"/>
    </location>
</feature>
<keyword evidence="4" id="KW-1185">Reference proteome</keyword>
<gene>
    <name evidence="3" type="ORF">HDU87_004635</name>
</gene>
<dbReference type="InterPro" id="IPR057207">
    <property type="entry name" value="FBXL15_LRR"/>
</dbReference>
<dbReference type="GO" id="GO:0019005">
    <property type="term" value="C:SCF ubiquitin ligase complex"/>
    <property type="evidence" value="ECO:0007669"/>
    <property type="project" value="TreeGrafter"/>
</dbReference>
<reference evidence="3" key="1">
    <citation type="submission" date="2020-05" db="EMBL/GenBank/DDBJ databases">
        <title>Phylogenomic resolution of chytrid fungi.</title>
        <authorList>
            <person name="Stajich J.E."/>
            <person name="Amses K."/>
            <person name="Simmons R."/>
            <person name="Seto K."/>
            <person name="Myers J."/>
            <person name="Bonds A."/>
            <person name="Quandt C.A."/>
            <person name="Barry K."/>
            <person name="Liu P."/>
            <person name="Grigoriev I."/>
            <person name="Longcore J.E."/>
            <person name="James T.Y."/>
        </authorList>
    </citation>
    <scope>NUCLEOTIDE SEQUENCE</scope>
    <source>
        <strain evidence="3">JEL0379</strain>
    </source>
</reference>
<dbReference type="SUPFAM" id="SSF81383">
    <property type="entry name" value="F-box domain"/>
    <property type="match status" value="1"/>
</dbReference>
<dbReference type="InterPro" id="IPR036047">
    <property type="entry name" value="F-box-like_dom_sf"/>
</dbReference>
<dbReference type="GO" id="GO:0031146">
    <property type="term" value="P:SCF-dependent proteasomal ubiquitin-dependent protein catabolic process"/>
    <property type="evidence" value="ECO:0007669"/>
    <property type="project" value="TreeGrafter"/>
</dbReference>
<feature type="compositionally biased region" description="Pro residues" evidence="1">
    <location>
        <begin position="1"/>
        <end position="16"/>
    </location>
</feature>
<feature type="region of interest" description="Disordered" evidence="1">
    <location>
        <begin position="1"/>
        <end position="22"/>
    </location>
</feature>
<dbReference type="Proteomes" id="UP001212152">
    <property type="component" value="Unassembled WGS sequence"/>
</dbReference>
<protein>
    <recommendedName>
        <fullName evidence="2">F-box/LRR-repeat protein 15-like leucin rich repeat domain-containing protein</fullName>
    </recommendedName>
</protein>